<keyword evidence="3" id="KW-0804">Transcription</keyword>
<dbReference type="AlphaFoldDB" id="A0A7V8IHN5"/>
<dbReference type="RefSeq" id="WP_039350870.1">
    <property type="nucleotide sequence ID" value="NZ_JSXC01000035.1"/>
</dbReference>
<dbReference type="PANTHER" id="PTHR30363:SF8">
    <property type="entry name" value="DEOXYRIBOSE OPERON REPRESSOR"/>
    <property type="match status" value="1"/>
</dbReference>
<keyword evidence="2" id="KW-0238">DNA-binding</keyword>
<dbReference type="InterPro" id="IPR001034">
    <property type="entry name" value="DeoR_HTH"/>
</dbReference>
<dbReference type="PROSITE" id="PS51000">
    <property type="entry name" value="HTH_DEOR_2"/>
    <property type="match status" value="1"/>
</dbReference>
<dbReference type="NCBIfam" id="NF007961">
    <property type="entry name" value="PRK10681.1"/>
    <property type="match status" value="1"/>
</dbReference>
<evidence type="ECO:0000313" key="6">
    <source>
        <dbReference type="Proteomes" id="UP000053038"/>
    </source>
</evidence>
<proteinExistence type="predicted"/>
<dbReference type="SUPFAM" id="SSF100950">
    <property type="entry name" value="NagB/RpiA/CoA transferase-like"/>
    <property type="match status" value="1"/>
</dbReference>
<protein>
    <submittedName>
        <fullName evidence="5">Transcriptional regulator</fullName>
    </submittedName>
</protein>
<dbReference type="OrthoDB" id="9797223at2"/>
<dbReference type="Pfam" id="PF00455">
    <property type="entry name" value="DeoRC"/>
    <property type="match status" value="1"/>
</dbReference>
<sequence length="262" mass="28681">METRRDERIGKLAQALKKTDKLHLKDAAQLLGVSEMTVRRDLNADATSVMLLGGYVVGDLKHNGAANYFVSDQQTKHVKEKQAIGMAAAYLVEANDTVFFDCGTTIPFIIDAIPNELPFTAICYSLNTFLALQEKKACRVILCGGEYHPDNAIFTPLNQRCELDNICPNKAFISAAGIELNVGATCFNFAELGMKQRAMATAQRVIMVADSSKFGQIKRASIGPMTLFDTIISDCAPSDQYLRYFSHMGIQLIHAGSSSLSL</sequence>
<dbReference type="PANTHER" id="PTHR30363">
    <property type="entry name" value="HTH-TYPE TRANSCRIPTIONAL REGULATOR SRLR-RELATED"/>
    <property type="match status" value="1"/>
</dbReference>
<dbReference type="GO" id="GO:0003700">
    <property type="term" value="F:DNA-binding transcription factor activity"/>
    <property type="evidence" value="ECO:0007669"/>
    <property type="project" value="InterPro"/>
</dbReference>
<accession>A0A7V8IHN5</accession>
<reference evidence="5 6" key="1">
    <citation type="submission" date="2014-10" db="EMBL/GenBank/DDBJ databases">
        <title>Genome sequence of Pectobacterium carotovorum M022.</title>
        <authorList>
            <person name="Chan K.-G."/>
            <person name="Tan W.-S."/>
        </authorList>
    </citation>
    <scope>NUCLEOTIDE SEQUENCE [LARGE SCALE GENOMIC DNA]</scope>
    <source>
        <strain evidence="5 6">M022</strain>
    </source>
</reference>
<name>A0A7V8IHN5_9GAMM</name>
<dbReference type="Pfam" id="PF08220">
    <property type="entry name" value="HTH_DeoR"/>
    <property type="match status" value="1"/>
</dbReference>
<feature type="domain" description="HTH deoR-type" evidence="4">
    <location>
        <begin position="5"/>
        <end position="57"/>
    </location>
</feature>
<evidence type="ECO:0000256" key="1">
    <source>
        <dbReference type="ARBA" id="ARBA00023015"/>
    </source>
</evidence>
<dbReference type="GO" id="GO:0003677">
    <property type="term" value="F:DNA binding"/>
    <property type="evidence" value="ECO:0007669"/>
    <property type="project" value="UniProtKB-KW"/>
</dbReference>
<dbReference type="SMART" id="SM01134">
    <property type="entry name" value="DeoRC"/>
    <property type="match status" value="1"/>
</dbReference>
<dbReference type="EMBL" id="JSXC01000035">
    <property type="protein sequence ID" value="KHN50902.1"/>
    <property type="molecule type" value="Genomic_DNA"/>
</dbReference>
<dbReference type="InterPro" id="IPR014036">
    <property type="entry name" value="DeoR-like_C"/>
</dbReference>
<organism evidence="5 6">
    <name type="scientific">Pectobacterium fontis</name>
    <dbReference type="NCBI Taxonomy" id="2558042"/>
    <lineage>
        <taxon>Bacteria</taxon>
        <taxon>Pseudomonadati</taxon>
        <taxon>Pseudomonadota</taxon>
        <taxon>Gammaproteobacteria</taxon>
        <taxon>Enterobacterales</taxon>
        <taxon>Pectobacteriaceae</taxon>
        <taxon>Pectobacterium</taxon>
    </lineage>
</organism>
<keyword evidence="6" id="KW-1185">Reference proteome</keyword>
<evidence type="ECO:0000259" key="4">
    <source>
        <dbReference type="PROSITE" id="PS51000"/>
    </source>
</evidence>
<dbReference type="PROSITE" id="PS00894">
    <property type="entry name" value="HTH_DEOR_1"/>
    <property type="match status" value="1"/>
</dbReference>
<evidence type="ECO:0000256" key="3">
    <source>
        <dbReference type="ARBA" id="ARBA00023163"/>
    </source>
</evidence>
<comment type="caution">
    <text evidence="5">The sequence shown here is derived from an EMBL/GenBank/DDBJ whole genome shotgun (WGS) entry which is preliminary data.</text>
</comment>
<evidence type="ECO:0000256" key="2">
    <source>
        <dbReference type="ARBA" id="ARBA00023125"/>
    </source>
</evidence>
<dbReference type="Gene3D" id="3.40.50.1360">
    <property type="match status" value="1"/>
</dbReference>
<dbReference type="InterPro" id="IPR018356">
    <property type="entry name" value="Tscrpt_reg_HTH_DeoR_CS"/>
</dbReference>
<dbReference type="InterPro" id="IPR050313">
    <property type="entry name" value="Carb_Metab_HTH_regulators"/>
</dbReference>
<dbReference type="SMART" id="SM00420">
    <property type="entry name" value="HTH_DEOR"/>
    <property type="match status" value="1"/>
</dbReference>
<dbReference type="Proteomes" id="UP000053038">
    <property type="component" value="Unassembled WGS sequence"/>
</dbReference>
<dbReference type="InterPro" id="IPR037171">
    <property type="entry name" value="NagB/RpiA_transferase-like"/>
</dbReference>
<gene>
    <name evidence="5" type="ORF">OI69_12490</name>
</gene>
<keyword evidence="1" id="KW-0805">Transcription regulation</keyword>
<evidence type="ECO:0000313" key="5">
    <source>
        <dbReference type="EMBL" id="KHN50902.1"/>
    </source>
</evidence>